<evidence type="ECO:0000313" key="3">
    <source>
        <dbReference type="Proteomes" id="UP001431776"/>
    </source>
</evidence>
<reference evidence="2" key="1">
    <citation type="submission" date="2023-05" db="EMBL/GenBank/DDBJ databases">
        <title>Anaerotaeda fermentans gen. nov., sp. nov., a novel anaerobic planctomycete of the new family within the order Sedimentisphaerales isolated from Taman Peninsula, Russia.</title>
        <authorList>
            <person name="Khomyakova M.A."/>
            <person name="Merkel A.Y."/>
            <person name="Slobodkin A.I."/>
        </authorList>
    </citation>
    <scope>NUCLEOTIDE SEQUENCE</scope>
    <source>
        <strain evidence="2">M17dextr</strain>
    </source>
</reference>
<feature type="domain" description="Methanolan biosynthesis EpsI" evidence="1">
    <location>
        <begin position="36"/>
        <end position="160"/>
    </location>
</feature>
<dbReference type="Proteomes" id="UP001431776">
    <property type="component" value="Unassembled WGS sequence"/>
</dbReference>
<accession>A0AAW6U821</accession>
<dbReference type="RefSeq" id="WP_349247232.1">
    <property type="nucleotide sequence ID" value="NZ_JASCXX010000060.1"/>
</dbReference>
<evidence type="ECO:0000313" key="2">
    <source>
        <dbReference type="EMBL" id="MDI6451824.1"/>
    </source>
</evidence>
<sequence length="239" mass="26199">MVSNSPNHKPVVIAAIIAGCVMLGVGMAYRVLAGDVWTAGDTIAVDPAVLERLPMRIGDWEGQNVAMDERVMQATGGDTHITRQYLRKNDGGSVSLYIVAGTNGDAVMDHNPEVCYVRGGWVLTGRCPEDLQLNDGTVLPVICYHFQRDGLAGNRIVVLHYCYAMEQYFSRVVEVFSDRWRGLQRIGFAAQVQIIASSQTLTDDAAIRLVTDFAVDSSAVIAELLARIEDERTSHQSEL</sequence>
<evidence type="ECO:0000259" key="1">
    <source>
        <dbReference type="Pfam" id="PF11984"/>
    </source>
</evidence>
<name>A0AAW6U821_9BACT</name>
<dbReference type="Pfam" id="PF11984">
    <property type="entry name" value="DUF3485"/>
    <property type="match status" value="1"/>
</dbReference>
<organism evidence="2 3">
    <name type="scientific">Anaerobaca lacustris</name>
    <dbReference type="NCBI Taxonomy" id="3044600"/>
    <lineage>
        <taxon>Bacteria</taxon>
        <taxon>Pseudomonadati</taxon>
        <taxon>Planctomycetota</taxon>
        <taxon>Phycisphaerae</taxon>
        <taxon>Sedimentisphaerales</taxon>
        <taxon>Anaerobacaceae</taxon>
        <taxon>Anaerobaca</taxon>
    </lineage>
</organism>
<dbReference type="EMBL" id="JASCXX010000060">
    <property type="protein sequence ID" value="MDI6451824.1"/>
    <property type="molecule type" value="Genomic_DNA"/>
</dbReference>
<protein>
    <submittedName>
        <fullName evidence="2">Exosortase-associated EpsI family protein</fullName>
    </submittedName>
</protein>
<dbReference type="AlphaFoldDB" id="A0AAW6U821"/>
<gene>
    <name evidence="2" type="ORF">QJ522_22370</name>
</gene>
<dbReference type="InterPro" id="IPR014263">
    <property type="entry name" value="Methanolan_biosynth_EpsI"/>
</dbReference>
<proteinExistence type="predicted"/>
<comment type="caution">
    <text evidence="2">The sequence shown here is derived from an EMBL/GenBank/DDBJ whole genome shotgun (WGS) entry which is preliminary data.</text>
</comment>
<keyword evidence="3" id="KW-1185">Reference proteome</keyword>